<dbReference type="Proteomes" id="UP000298663">
    <property type="component" value="Unassembled WGS sequence"/>
</dbReference>
<dbReference type="InterPro" id="IPR036140">
    <property type="entry name" value="PFN_sf"/>
</dbReference>
<dbReference type="CDD" id="cd00148">
    <property type="entry name" value="PROF"/>
    <property type="match status" value="1"/>
</dbReference>
<evidence type="ECO:0000256" key="4">
    <source>
        <dbReference type="ARBA" id="ARBA00022490"/>
    </source>
</evidence>
<sequence length="126" mass="13304">MSWPDFIKSHLIGTGNVSKAAIIGGDGAIWAKSDNFKITEAEAVAAANGFKAADALLGTGLKFEGEKYLVLRVDDERIIGKKASNGFFIYKSTQAIIIAVYEAGVQPEACSASAGSLSDYFKSTGY</sequence>
<comment type="similarity">
    <text evidence="2 7">Belongs to the profilin family.</text>
</comment>
<dbReference type="SMART" id="SM00392">
    <property type="entry name" value="PROF"/>
    <property type="match status" value="1"/>
</dbReference>
<dbReference type="InterPro" id="IPR005455">
    <property type="entry name" value="PFN_euk"/>
</dbReference>
<comment type="caution">
    <text evidence="8">The sequence shown here is derived from an EMBL/GenBank/DDBJ whole genome shotgun (WGS) entry which is preliminary data.</text>
</comment>
<dbReference type="GO" id="GO:0003785">
    <property type="term" value="F:actin monomer binding"/>
    <property type="evidence" value="ECO:0007669"/>
    <property type="project" value="TreeGrafter"/>
</dbReference>
<comment type="subcellular location">
    <subcellularLocation>
        <location evidence="1">Cytoplasm</location>
        <location evidence="1">Cytoskeleton</location>
    </subcellularLocation>
</comment>
<evidence type="ECO:0000313" key="9">
    <source>
        <dbReference type="Proteomes" id="UP000298663"/>
    </source>
</evidence>
<dbReference type="EMBL" id="AZBU02000006">
    <property type="protein sequence ID" value="TKR72805.1"/>
    <property type="molecule type" value="Genomic_DNA"/>
</dbReference>
<proteinExistence type="inferred from homology"/>
<dbReference type="OrthoDB" id="421374at2759"/>
<evidence type="ECO:0000313" key="8">
    <source>
        <dbReference type="EMBL" id="TKR72805.1"/>
    </source>
</evidence>
<dbReference type="FunFam" id="3.30.450.30:FF:000030">
    <property type="entry name" value="Profilin"/>
    <property type="match status" value="1"/>
</dbReference>
<reference evidence="8 9" key="2">
    <citation type="journal article" date="2019" name="G3 (Bethesda)">
        <title>Hybrid Assembly of the Genome of the Entomopathogenic Nematode Steinernema carpocapsae Identifies the X-Chromosome.</title>
        <authorList>
            <person name="Serra L."/>
            <person name="Macchietto M."/>
            <person name="Macias-Munoz A."/>
            <person name="McGill C.J."/>
            <person name="Rodriguez I.M."/>
            <person name="Rodriguez B."/>
            <person name="Murad R."/>
            <person name="Mortazavi A."/>
        </authorList>
    </citation>
    <scope>NUCLEOTIDE SEQUENCE [LARGE SCALE GENOMIC DNA]</scope>
    <source>
        <strain evidence="8 9">ALL</strain>
    </source>
</reference>
<name>A0A4V6A0U1_STECR</name>
<dbReference type="InterPro" id="IPR048278">
    <property type="entry name" value="PFN"/>
</dbReference>
<accession>A0A4V6A0U1</accession>
<comment type="subunit">
    <text evidence="3">Occurs in many kinds of cells as a complex with monomeric actin in a 1:1 ratio.</text>
</comment>
<evidence type="ECO:0000256" key="6">
    <source>
        <dbReference type="ARBA" id="ARBA00023212"/>
    </source>
</evidence>
<dbReference type="AlphaFoldDB" id="A0A4V6A0U1"/>
<keyword evidence="4" id="KW-0963">Cytoplasm</keyword>
<organism evidence="8 9">
    <name type="scientific">Steinernema carpocapsae</name>
    <name type="common">Entomopathogenic nematode</name>
    <dbReference type="NCBI Taxonomy" id="34508"/>
    <lineage>
        <taxon>Eukaryota</taxon>
        <taxon>Metazoa</taxon>
        <taxon>Ecdysozoa</taxon>
        <taxon>Nematoda</taxon>
        <taxon>Chromadorea</taxon>
        <taxon>Rhabditida</taxon>
        <taxon>Tylenchina</taxon>
        <taxon>Panagrolaimomorpha</taxon>
        <taxon>Strongyloidoidea</taxon>
        <taxon>Steinernematidae</taxon>
        <taxon>Steinernema</taxon>
    </lineage>
</organism>
<dbReference type="GO" id="GO:0005856">
    <property type="term" value="C:cytoskeleton"/>
    <property type="evidence" value="ECO:0007669"/>
    <property type="project" value="UniProtKB-SubCell"/>
</dbReference>
<keyword evidence="6" id="KW-0206">Cytoskeleton</keyword>
<dbReference type="PRINTS" id="PR00392">
    <property type="entry name" value="PROFILIN"/>
</dbReference>
<evidence type="ECO:0000256" key="5">
    <source>
        <dbReference type="ARBA" id="ARBA00023203"/>
    </source>
</evidence>
<dbReference type="GO" id="GO:0005938">
    <property type="term" value="C:cell cortex"/>
    <property type="evidence" value="ECO:0007669"/>
    <property type="project" value="TreeGrafter"/>
</dbReference>
<evidence type="ECO:0000256" key="1">
    <source>
        <dbReference type="ARBA" id="ARBA00004245"/>
    </source>
</evidence>
<dbReference type="PRINTS" id="PR01640">
    <property type="entry name" value="PROFILINPLNT"/>
</dbReference>
<evidence type="ECO:0000256" key="3">
    <source>
        <dbReference type="ARBA" id="ARBA00011583"/>
    </source>
</evidence>
<keyword evidence="9" id="KW-1185">Reference proteome</keyword>
<dbReference type="Pfam" id="PF00235">
    <property type="entry name" value="Profilin"/>
    <property type="match status" value="1"/>
</dbReference>
<dbReference type="Gene3D" id="3.30.450.30">
    <property type="entry name" value="Dynein light chain 2a, cytoplasmic"/>
    <property type="match status" value="1"/>
</dbReference>
<evidence type="ECO:0000256" key="7">
    <source>
        <dbReference type="RuleBase" id="RU003909"/>
    </source>
</evidence>
<dbReference type="STRING" id="34508.A0A4V6A0U1"/>
<protein>
    <recommendedName>
        <fullName evidence="7">Profilin</fullName>
    </recommendedName>
</protein>
<keyword evidence="5 7" id="KW-0009">Actin-binding</keyword>
<dbReference type="PANTHER" id="PTHR11604">
    <property type="entry name" value="PROFILIN"/>
    <property type="match status" value="1"/>
</dbReference>
<reference evidence="8 9" key="1">
    <citation type="journal article" date="2015" name="Genome Biol.">
        <title>Comparative genomics of Steinernema reveals deeply conserved gene regulatory networks.</title>
        <authorList>
            <person name="Dillman A.R."/>
            <person name="Macchietto M."/>
            <person name="Porter C.F."/>
            <person name="Rogers A."/>
            <person name="Williams B."/>
            <person name="Antoshechkin I."/>
            <person name="Lee M.M."/>
            <person name="Goodwin Z."/>
            <person name="Lu X."/>
            <person name="Lewis E.E."/>
            <person name="Goodrich-Blair H."/>
            <person name="Stock S.P."/>
            <person name="Adams B.J."/>
            <person name="Sternberg P.W."/>
            <person name="Mortazavi A."/>
        </authorList>
    </citation>
    <scope>NUCLEOTIDE SEQUENCE [LARGE SCALE GENOMIC DNA]</scope>
    <source>
        <strain evidence="8 9">ALL</strain>
    </source>
</reference>
<dbReference type="PANTHER" id="PTHR11604:SF0">
    <property type="entry name" value="PROFILIN"/>
    <property type="match status" value="1"/>
</dbReference>
<evidence type="ECO:0000256" key="2">
    <source>
        <dbReference type="ARBA" id="ARBA00010058"/>
    </source>
</evidence>
<gene>
    <name evidence="8" type="ORF">L596_020203</name>
</gene>
<dbReference type="SUPFAM" id="SSF55770">
    <property type="entry name" value="Profilin (actin-binding protein)"/>
    <property type="match status" value="1"/>
</dbReference>